<dbReference type="EMBL" id="JARAWP010000024">
    <property type="protein sequence ID" value="MDX3022961.1"/>
    <property type="molecule type" value="Genomic_DNA"/>
</dbReference>
<accession>A0AAP6EIQ0</accession>
<evidence type="ECO:0000313" key="4">
    <source>
        <dbReference type="Proteomes" id="UP001282288"/>
    </source>
</evidence>
<evidence type="ECO:0000313" key="2">
    <source>
        <dbReference type="EMBL" id="MDX3022961.1"/>
    </source>
</evidence>
<organism evidence="1 4">
    <name type="scientific">Streptomyces acidiscabies</name>
    <dbReference type="NCBI Taxonomy" id="42234"/>
    <lineage>
        <taxon>Bacteria</taxon>
        <taxon>Bacillati</taxon>
        <taxon>Actinomycetota</taxon>
        <taxon>Actinomycetes</taxon>
        <taxon>Kitasatosporales</taxon>
        <taxon>Streptomycetaceae</taxon>
        <taxon>Streptomyces</taxon>
    </lineage>
</organism>
<protein>
    <submittedName>
        <fullName evidence="1">DUF742 domain-containing protein</fullName>
    </submittedName>
</protein>
<dbReference type="Proteomes" id="UP001282288">
    <property type="component" value="Unassembled WGS sequence"/>
</dbReference>
<dbReference type="InterPro" id="IPR007995">
    <property type="entry name" value="DUF742"/>
</dbReference>
<dbReference type="Proteomes" id="UP001272987">
    <property type="component" value="Unassembled WGS sequence"/>
</dbReference>
<dbReference type="Pfam" id="PF05331">
    <property type="entry name" value="DUF742"/>
    <property type="match status" value="1"/>
</dbReference>
<dbReference type="PANTHER" id="PTHR36221:SF1">
    <property type="entry name" value="DUF742 DOMAIN-CONTAINING PROTEIN"/>
    <property type="match status" value="1"/>
</dbReference>
<sequence length="148" mass="15591">MNAVSQQPPIPLAVVVVSGEQESEFVRTYEVTGGRTRPRRLLALDSVLGPGPAAPAVPAAGLPPVHEQIVALCRLDPRSVAELAGTLRRPAASVKVVVSDLLDDHVLALHTARPYGDDDEAPDVDVLAALLAGLKRKFPDARSLLRAG</sequence>
<evidence type="ECO:0000313" key="1">
    <source>
        <dbReference type="EMBL" id="MDX2964412.1"/>
    </source>
</evidence>
<name>A0AAP6EIQ0_9ACTN</name>
<dbReference type="EMBL" id="JARAWC010000030">
    <property type="protein sequence ID" value="MDX2964412.1"/>
    <property type="molecule type" value="Genomic_DNA"/>
</dbReference>
<reference evidence="1 3" key="1">
    <citation type="journal article" date="2023" name="Microb. Genom.">
        <title>Mesoterricola silvestris gen. nov., sp. nov., Mesoterricola sediminis sp. nov., Geothrix oryzae sp. nov., Geothrix edaphica sp. nov., Geothrix rubra sp. nov., and Geothrix limicola sp. nov., six novel members of Acidobacteriota isolated from soils.</title>
        <authorList>
            <person name="Weisberg A.J."/>
            <person name="Pearce E."/>
            <person name="Kramer C.G."/>
            <person name="Chang J.H."/>
            <person name="Clarke C.R."/>
        </authorList>
    </citation>
    <scope>NUCLEOTIDE SEQUENCE</scope>
    <source>
        <strain evidence="2 3">NB05-1H</strain>
        <strain evidence="1">NRRL_B-16521</strain>
    </source>
</reference>
<dbReference type="RefSeq" id="WP_010352635.1">
    <property type="nucleotide sequence ID" value="NZ_CP122369.1"/>
</dbReference>
<proteinExistence type="predicted"/>
<dbReference type="AlphaFoldDB" id="A0AAP6EIQ0"/>
<comment type="caution">
    <text evidence="1">The sequence shown here is derived from an EMBL/GenBank/DDBJ whole genome shotgun (WGS) entry which is preliminary data.</text>
</comment>
<evidence type="ECO:0000313" key="3">
    <source>
        <dbReference type="Proteomes" id="UP001272987"/>
    </source>
</evidence>
<dbReference type="PANTHER" id="PTHR36221">
    <property type="entry name" value="DUF742 DOMAIN-CONTAINING PROTEIN"/>
    <property type="match status" value="1"/>
</dbReference>
<keyword evidence="3" id="KW-1185">Reference proteome</keyword>
<gene>
    <name evidence="1" type="ORF">PV399_32550</name>
    <name evidence="2" type="ORF">PV666_34545</name>
</gene>
<dbReference type="GeneID" id="69812533"/>